<protein>
    <submittedName>
        <fullName evidence="1">Uncharacterized protein</fullName>
    </submittedName>
</protein>
<name>A0ABY2I4D4_9MICO</name>
<reference evidence="1 2" key="1">
    <citation type="submission" date="2019-03" db="EMBL/GenBank/DDBJ databases">
        <title>Genomics of glacier-inhabiting Cryobacterium strains.</title>
        <authorList>
            <person name="Liu Q."/>
            <person name="Xin Y.-H."/>
        </authorList>
    </citation>
    <scope>NUCLEOTIDE SEQUENCE [LARGE SCALE GENOMIC DNA]</scope>
    <source>
        <strain evidence="1 2">Hh8</strain>
    </source>
</reference>
<gene>
    <name evidence="1" type="ORF">E3O21_11535</name>
</gene>
<keyword evidence="2" id="KW-1185">Reference proteome</keyword>
<sequence>MSLLAVIASPLRRTSSVFRAARQAYVKVRASWTESGW</sequence>
<evidence type="ECO:0000313" key="1">
    <source>
        <dbReference type="EMBL" id="TFB76079.1"/>
    </source>
</evidence>
<accession>A0ABY2I4D4</accession>
<evidence type="ECO:0000313" key="2">
    <source>
        <dbReference type="Proteomes" id="UP000298252"/>
    </source>
</evidence>
<dbReference type="EMBL" id="SOFD01000028">
    <property type="protein sequence ID" value="TFB76079.1"/>
    <property type="molecule type" value="Genomic_DNA"/>
</dbReference>
<organism evidence="1 2">
    <name type="scientific">Cryobacterium flavum</name>
    <dbReference type="NCBI Taxonomy" id="1424659"/>
    <lineage>
        <taxon>Bacteria</taxon>
        <taxon>Bacillati</taxon>
        <taxon>Actinomycetota</taxon>
        <taxon>Actinomycetes</taxon>
        <taxon>Micrococcales</taxon>
        <taxon>Microbacteriaceae</taxon>
        <taxon>Cryobacterium</taxon>
    </lineage>
</organism>
<proteinExistence type="predicted"/>
<dbReference type="Proteomes" id="UP000298252">
    <property type="component" value="Unassembled WGS sequence"/>
</dbReference>
<comment type="caution">
    <text evidence="1">The sequence shown here is derived from an EMBL/GenBank/DDBJ whole genome shotgun (WGS) entry which is preliminary data.</text>
</comment>